<dbReference type="PANTHER" id="PTHR11851:SF49">
    <property type="entry name" value="MITOCHONDRIAL-PROCESSING PEPTIDASE SUBUNIT ALPHA"/>
    <property type="match status" value="1"/>
</dbReference>
<dbReference type="OrthoDB" id="25333at2157"/>
<dbReference type="SUPFAM" id="SSF63411">
    <property type="entry name" value="LuxS/MPP-like metallohydrolase"/>
    <property type="match status" value="2"/>
</dbReference>
<keyword evidence="5" id="KW-1185">Reference proteome</keyword>
<evidence type="ECO:0000259" key="2">
    <source>
        <dbReference type="Pfam" id="PF00675"/>
    </source>
</evidence>
<feature type="domain" description="Peptidase M16 C-terminal" evidence="3">
    <location>
        <begin position="161"/>
        <end position="299"/>
    </location>
</feature>
<dbReference type="HOGENOM" id="CLU_711015_0_0_2"/>
<evidence type="ECO:0000259" key="3">
    <source>
        <dbReference type="Pfam" id="PF05193"/>
    </source>
</evidence>
<dbReference type="Pfam" id="PF00675">
    <property type="entry name" value="Peptidase_M16"/>
    <property type="match status" value="1"/>
</dbReference>
<dbReference type="GO" id="GO:0046872">
    <property type="term" value="F:metal ion binding"/>
    <property type="evidence" value="ECO:0007669"/>
    <property type="project" value="InterPro"/>
</dbReference>
<dbReference type="Pfam" id="PF05193">
    <property type="entry name" value="Peptidase_M16_C"/>
    <property type="match status" value="1"/>
</dbReference>
<evidence type="ECO:0000313" key="4">
    <source>
        <dbReference type="EMBL" id="ABO08934.1"/>
    </source>
</evidence>
<dbReference type="InterPro" id="IPR050361">
    <property type="entry name" value="MPP/UQCRC_Complex"/>
</dbReference>
<gene>
    <name evidence="4" type="ordered locus">Pcal_1515</name>
</gene>
<comment type="similarity">
    <text evidence="1">Belongs to the peptidase M16 family.</text>
</comment>
<organism evidence="4 5">
    <name type="scientific">Pyrobaculum calidifontis (strain DSM 21063 / JCM 11548 / VA1)</name>
    <dbReference type="NCBI Taxonomy" id="410359"/>
    <lineage>
        <taxon>Archaea</taxon>
        <taxon>Thermoproteota</taxon>
        <taxon>Thermoprotei</taxon>
        <taxon>Thermoproteales</taxon>
        <taxon>Thermoproteaceae</taxon>
        <taxon>Pyrobaculum</taxon>
    </lineage>
</organism>
<dbReference type="Gene3D" id="3.30.830.10">
    <property type="entry name" value="Metalloenzyme, LuxS/M16 peptidase-like"/>
    <property type="match status" value="1"/>
</dbReference>
<accession>A3MWB7</accession>
<dbReference type="AlphaFoldDB" id="A3MWB7"/>
<evidence type="ECO:0000256" key="1">
    <source>
        <dbReference type="ARBA" id="ARBA00007261"/>
    </source>
</evidence>
<dbReference type="InterPro" id="IPR011765">
    <property type="entry name" value="Pept_M16_N"/>
</dbReference>
<dbReference type="InterPro" id="IPR007863">
    <property type="entry name" value="Peptidase_M16_C"/>
</dbReference>
<reference evidence="4" key="1">
    <citation type="submission" date="2007-02" db="EMBL/GenBank/DDBJ databases">
        <title>Complete sequence of Pyrobaculum calidifontis JCM 11548.</title>
        <authorList>
            <consortium name="US DOE Joint Genome Institute"/>
            <person name="Copeland A."/>
            <person name="Lucas S."/>
            <person name="Lapidus A."/>
            <person name="Barry K."/>
            <person name="Glavina del Rio T."/>
            <person name="Dalin E."/>
            <person name="Tice H."/>
            <person name="Pitluck S."/>
            <person name="Chain P."/>
            <person name="Malfatti S."/>
            <person name="Shin M."/>
            <person name="Vergez L."/>
            <person name="Schmutz J."/>
            <person name="Larimer F."/>
            <person name="Land M."/>
            <person name="Hauser L."/>
            <person name="Kyrpides N."/>
            <person name="Mikhailova N."/>
            <person name="Cozen A.E."/>
            <person name="Fitz-Gibbon S.T."/>
            <person name="House C.H."/>
            <person name="Saltikov C."/>
            <person name="Lowe T.M."/>
            <person name="Richardson P."/>
        </authorList>
    </citation>
    <scope>NUCLEOTIDE SEQUENCE [LARGE SCALE GENOMIC DNA]</scope>
    <source>
        <strain evidence="4">JCM 11548</strain>
    </source>
</reference>
<evidence type="ECO:0000313" key="5">
    <source>
        <dbReference type="Proteomes" id="UP000001431"/>
    </source>
</evidence>
<proteinExistence type="inferred from homology"/>
<dbReference type="GeneID" id="4909139"/>
<dbReference type="eggNOG" id="arCOG04065">
    <property type="taxonomic scope" value="Archaea"/>
</dbReference>
<dbReference type="STRING" id="410359.Pcal_1515"/>
<protein>
    <submittedName>
        <fullName evidence="4">Peptidase M16 domain protein</fullName>
    </submittedName>
</protein>
<sequence length="385" mass="41765">MRRVISLENGVRLVVDKFDSPLAAVVTSVGVGSLFEPREARGVTHLLEHLSFRVPGFDVDMAVESLGGSCNAYTHRDFVAFVFEGLGGSAVGLVELAYRIYANGRYEAADFERERDVVLSELRMSREDPSERVGDLVVRALFGDSDWGAPVGGTPETVGSLSLGDVVEHKERWFTPDNTVVVLSGGFSDEAVERAASLFGSLEGAAPRKGDPSEGVGPGFVEEVGEVDGVYYARAVRLAVDSPPAAYALLHGAAFHLETGTKSILFNVVRDRGVAYSFYVDFDVVGQVAYLAVVVESARSLGDARTAVAEALKPREPPEYRMRFYDYLMSSTLRSPAGRALALAEYMAKGGRPEAMEEELRRAAERGTEWMPPYVVREAEAVVHG</sequence>
<dbReference type="Proteomes" id="UP000001431">
    <property type="component" value="Chromosome"/>
</dbReference>
<dbReference type="RefSeq" id="WP_011850192.1">
    <property type="nucleotide sequence ID" value="NC_009073.1"/>
</dbReference>
<dbReference type="InterPro" id="IPR011249">
    <property type="entry name" value="Metalloenz_LuxS/M16"/>
</dbReference>
<dbReference type="EMBL" id="CP000561">
    <property type="protein sequence ID" value="ABO08934.1"/>
    <property type="molecule type" value="Genomic_DNA"/>
</dbReference>
<dbReference type="PANTHER" id="PTHR11851">
    <property type="entry name" value="METALLOPROTEASE"/>
    <property type="match status" value="1"/>
</dbReference>
<name>A3MWB7_PYRCJ</name>
<dbReference type="KEGG" id="pcl:Pcal_1515"/>
<feature type="domain" description="Peptidase M16 N-terminal" evidence="2">
    <location>
        <begin position="22"/>
        <end position="152"/>
    </location>
</feature>